<organism evidence="4 5">
    <name type="scientific">Friedmanniomyces simplex</name>
    <dbReference type="NCBI Taxonomy" id="329884"/>
    <lineage>
        <taxon>Eukaryota</taxon>
        <taxon>Fungi</taxon>
        <taxon>Dikarya</taxon>
        <taxon>Ascomycota</taxon>
        <taxon>Pezizomycotina</taxon>
        <taxon>Dothideomycetes</taxon>
        <taxon>Dothideomycetidae</taxon>
        <taxon>Mycosphaerellales</taxon>
        <taxon>Teratosphaeriaceae</taxon>
        <taxon>Friedmanniomyces</taxon>
    </lineage>
</organism>
<name>A0A4U0WQ90_9PEZI</name>
<dbReference type="InterPro" id="IPR029052">
    <property type="entry name" value="Metallo-depent_PP-like"/>
</dbReference>
<keyword evidence="1" id="KW-0732">Signal</keyword>
<dbReference type="Pfam" id="PF00149">
    <property type="entry name" value="Metallophos"/>
    <property type="match status" value="1"/>
</dbReference>
<dbReference type="AlphaFoldDB" id="A0A4U0WQ90"/>
<protein>
    <recommendedName>
        <fullName evidence="3">Calcineurin-like phosphoesterase domain-containing protein</fullName>
    </recommendedName>
</protein>
<dbReference type="InterPro" id="IPR004843">
    <property type="entry name" value="Calcineurin-like_PHP"/>
</dbReference>
<proteinExistence type="predicted"/>
<evidence type="ECO:0000256" key="2">
    <source>
        <dbReference type="ARBA" id="ARBA00022801"/>
    </source>
</evidence>
<evidence type="ECO:0000256" key="1">
    <source>
        <dbReference type="ARBA" id="ARBA00022729"/>
    </source>
</evidence>
<dbReference type="OrthoDB" id="411211at2759"/>
<dbReference type="EMBL" id="NAJQ01000723">
    <property type="protein sequence ID" value="TKA65552.1"/>
    <property type="molecule type" value="Genomic_DNA"/>
</dbReference>
<feature type="domain" description="Calcineurin-like phosphoesterase" evidence="3">
    <location>
        <begin position="166"/>
        <end position="359"/>
    </location>
</feature>
<dbReference type="Gene3D" id="3.60.21.10">
    <property type="match status" value="1"/>
</dbReference>
<sequence length="454" mass="50185">MLTTQRSYAPSSTIVWILVRMPHALISSSYLTSHFTTYCGKMANVLNLLAPFGALLGGALGQTGVENNLTTYMYPDSNITAASVYSVNGSRQAPKGADILTVGVIGDYGWAGWQPSPDNFCLKVLPYLESLGVHPPNEVVNDCDPGDKQYITNATQMQMDTSAYVGQICAMKNCSAFLSVGDNFYDSGVDFTTAGILRFEQAWVQMYQEGIFEYAPWYQCIGNHDVVPGQPGVDFQTKVAPLYDDRWYFGTKGLPYYTYDLTGSDWSATFVVVDSDCFLSSYQKNTSVYYNSYTQACHSTRQEQLDFLSSTFAASNATWKFLQLHHPYRSASTNETDLEPLIDIVVQHKATVMNGHDHCMGHFYSNDTNFILSGAAGYPQAGDCNNGTAVGPYAKFLGANSLSAANGFVTMDISKNVINVEYYLRDMTFDGGDLYSVHYDLNPSYNFQITQHSC</sequence>
<dbReference type="SUPFAM" id="SSF56300">
    <property type="entry name" value="Metallo-dependent phosphatases"/>
    <property type="match status" value="1"/>
</dbReference>
<gene>
    <name evidence="4" type="ORF">B0A55_08702</name>
</gene>
<dbReference type="GO" id="GO:0016787">
    <property type="term" value="F:hydrolase activity"/>
    <property type="evidence" value="ECO:0007669"/>
    <property type="project" value="UniProtKB-KW"/>
</dbReference>
<evidence type="ECO:0000313" key="5">
    <source>
        <dbReference type="Proteomes" id="UP000309340"/>
    </source>
</evidence>
<reference evidence="4 5" key="1">
    <citation type="submission" date="2017-03" db="EMBL/GenBank/DDBJ databases">
        <title>Genomes of endolithic fungi from Antarctica.</title>
        <authorList>
            <person name="Coleine C."/>
            <person name="Masonjones S."/>
            <person name="Stajich J.E."/>
        </authorList>
    </citation>
    <scope>NUCLEOTIDE SEQUENCE [LARGE SCALE GENOMIC DNA]</scope>
    <source>
        <strain evidence="4 5">CCFEE 5184</strain>
    </source>
</reference>
<evidence type="ECO:0000259" key="3">
    <source>
        <dbReference type="Pfam" id="PF00149"/>
    </source>
</evidence>
<dbReference type="InterPro" id="IPR051558">
    <property type="entry name" value="Metallophosphoesterase_PAP"/>
</dbReference>
<comment type="caution">
    <text evidence="4">The sequence shown here is derived from an EMBL/GenBank/DDBJ whole genome shotgun (WGS) entry which is preliminary data.</text>
</comment>
<accession>A0A4U0WQ90</accession>
<evidence type="ECO:0000313" key="4">
    <source>
        <dbReference type="EMBL" id="TKA65552.1"/>
    </source>
</evidence>
<dbReference type="Proteomes" id="UP000309340">
    <property type="component" value="Unassembled WGS sequence"/>
</dbReference>
<dbReference type="STRING" id="329884.A0A4U0WQ90"/>
<keyword evidence="2" id="KW-0378">Hydrolase</keyword>
<dbReference type="PANTHER" id="PTHR10161">
    <property type="entry name" value="TARTRATE-RESISTANT ACID PHOSPHATASE TYPE 5"/>
    <property type="match status" value="1"/>
</dbReference>
<keyword evidence="5" id="KW-1185">Reference proteome</keyword>
<dbReference type="PANTHER" id="PTHR10161:SF14">
    <property type="entry name" value="TARTRATE-RESISTANT ACID PHOSPHATASE TYPE 5"/>
    <property type="match status" value="1"/>
</dbReference>